<gene>
    <name evidence="1" type="ORF">METZ01_LOCUS184434</name>
</gene>
<evidence type="ECO:0000313" key="1">
    <source>
        <dbReference type="EMBL" id="SVB31580.1"/>
    </source>
</evidence>
<dbReference type="AlphaFoldDB" id="A0A382CZI3"/>
<name>A0A382CZI3_9ZZZZ</name>
<dbReference type="EMBL" id="UINC01036906">
    <property type="protein sequence ID" value="SVB31580.1"/>
    <property type="molecule type" value="Genomic_DNA"/>
</dbReference>
<sequence length="27" mass="3123">MKAILFAWLATFNIECVRLLSQTVILK</sequence>
<organism evidence="1">
    <name type="scientific">marine metagenome</name>
    <dbReference type="NCBI Taxonomy" id="408172"/>
    <lineage>
        <taxon>unclassified sequences</taxon>
        <taxon>metagenomes</taxon>
        <taxon>ecological metagenomes</taxon>
    </lineage>
</organism>
<accession>A0A382CZI3</accession>
<proteinExistence type="predicted"/>
<protein>
    <submittedName>
        <fullName evidence="1">Uncharacterized protein</fullName>
    </submittedName>
</protein>
<reference evidence="1" key="1">
    <citation type="submission" date="2018-05" db="EMBL/GenBank/DDBJ databases">
        <authorList>
            <person name="Lanie J.A."/>
            <person name="Ng W.-L."/>
            <person name="Kazmierczak K.M."/>
            <person name="Andrzejewski T.M."/>
            <person name="Davidsen T.M."/>
            <person name="Wayne K.J."/>
            <person name="Tettelin H."/>
            <person name="Glass J.I."/>
            <person name="Rusch D."/>
            <person name="Podicherti R."/>
            <person name="Tsui H.-C.T."/>
            <person name="Winkler M.E."/>
        </authorList>
    </citation>
    <scope>NUCLEOTIDE SEQUENCE</scope>
</reference>